<feature type="signal peptide" evidence="1">
    <location>
        <begin position="1"/>
        <end position="35"/>
    </location>
</feature>
<feature type="chain" id="PRO_5046752215" evidence="1">
    <location>
        <begin position="36"/>
        <end position="296"/>
    </location>
</feature>
<gene>
    <name evidence="2" type="ORF">ACFOLH_10345</name>
</gene>
<accession>A0ABV7WG91</accession>
<evidence type="ECO:0000256" key="1">
    <source>
        <dbReference type="SAM" id="SignalP"/>
    </source>
</evidence>
<reference evidence="3" key="1">
    <citation type="journal article" date="2019" name="Int. J. Syst. Evol. Microbiol.">
        <title>The Global Catalogue of Microorganisms (GCM) 10K type strain sequencing project: providing services to taxonomists for standard genome sequencing and annotation.</title>
        <authorList>
            <consortium name="The Broad Institute Genomics Platform"/>
            <consortium name="The Broad Institute Genome Sequencing Center for Infectious Disease"/>
            <person name="Wu L."/>
            <person name="Ma J."/>
        </authorList>
    </citation>
    <scope>NUCLEOTIDE SEQUENCE [LARGE SCALE GENOMIC DNA]</scope>
    <source>
        <strain evidence="3">NCAIM B.02333</strain>
    </source>
</reference>
<proteinExistence type="predicted"/>
<dbReference type="EMBL" id="JBHRWW010000006">
    <property type="protein sequence ID" value="MFC3688740.1"/>
    <property type="molecule type" value="Genomic_DNA"/>
</dbReference>
<evidence type="ECO:0000313" key="3">
    <source>
        <dbReference type="Proteomes" id="UP001595685"/>
    </source>
</evidence>
<name>A0ABV7WG91_9MICO</name>
<sequence length="296" mass="29618">MTFLTTRAARVLAAGATGLLTAVAVGAVGAAPASAVPLSCPAGGDSRSAADLRPEPGVVVTGVEDGERLYIPIAVDEGDSAYFFLPGGLDGTTAIVGAWENSTACNGDDLTRNGWAVTSRGAVYADGGAAAGARADYFGGANTLRLTRPIVGMSATVSGDGYWLVASDGGIFSYGDARFFGSTGNIRLNRPVVGMSGTPSGAGYWLVASDGGIFTYGDAVFRGSTGGLRLNQPIIGLLPTPSGGGYWLVARDGGVFTFGDAAFRGSLGGSGLTVNGIVPDGAGYALITDEGEAYGF</sequence>
<dbReference type="RefSeq" id="WP_340292507.1">
    <property type="nucleotide sequence ID" value="NZ_JBBEOI010000074.1"/>
</dbReference>
<keyword evidence="1" id="KW-0732">Signal</keyword>
<protein>
    <submittedName>
        <fullName evidence="2">Uncharacterized protein</fullName>
    </submittedName>
</protein>
<keyword evidence="3" id="KW-1185">Reference proteome</keyword>
<dbReference type="Proteomes" id="UP001595685">
    <property type="component" value="Unassembled WGS sequence"/>
</dbReference>
<comment type="caution">
    <text evidence="2">The sequence shown here is derived from an EMBL/GenBank/DDBJ whole genome shotgun (WGS) entry which is preliminary data.</text>
</comment>
<evidence type="ECO:0000313" key="2">
    <source>
        <dbReference type="EMBL" id="MFC3688740.1"/>
    </source>
</evidence>
<organism evidence="2 3">
    <name type="scientific">Aquipuribacter hungaricus</name>
    <dbReference type="NCBI Taxonomy" id="545624"/>
    <lineage>
        <taxon>Bacteria</taxon>
        <taxon>Bacillati</taxon>
        <taxon>Actinomycetota</taxon>
        <taxon>Actinomycetes</taxon>
        <taxon>Micrococcales</taxon>
        <taxon>Intrasporangiaceae</taxon>
        <taxon>Aquipuribacter</taxon>
    </lineage>
</organism>